<dbReference type="PROSITE" id="PS50088">
    <property type="entry name" value="ANK_REPEAT"/>
    <property type="match status" value="1"/>
</dbReference>
<feature type="compositionally biased region" description="Polar residues" evidence="4">
    <location>
        <begin position="781"/>
        <end position="793"/>
    </location>
</feature>
<feature type="region of interest" description="Disordered" evidence="4">
    <location>
        <begin position="1062"/>
        <end position="1139"/>
    </location>
</feature>
<dbReference type="Gene3D" id="3.30.160.60">
    <property type="entry name" value="Classic Zinc Finger"/>
    <property type="match status" value="2"/>
</dbReference>
<sequence length="1139" mass="127235">MDNPQSVSSQTEAVETRCGDIVRCIDTNNGITNVSSGDVTDVWDKFKLWAGNIGARQTPNSAASLESRLKGAKRVLEQVVRLLNDIQEALDDLFEIASGNSENRPIPSAPGVVSDDPTSVQSSSCNDLCSSKLQRYEDQDLLELISKSIGSLLKITVLIRKATPRDRFAKALQGTNPFMDDFDIAYVAERYPKLAGPDNRWLCERLGRAITKRRQFLRYSREHSRRIAGHGDVDTVDHQVPHHSIGHDDALSKERTRSSAPSTASGLHTNYSGSYAAHTHASTKASTLDVAQLRHVENIEAEDNDTKSYVSAGSSFQLGKADSTLHLPTLEEVSQGSEVFECPICFDIQTISRETSWRRHAFQDLKAYVCTAQGTCDNKFFGDGQSWLDHELQCHRQQWACILCQQGPFRSKRMYEDHLTQTHGTFIFGDDQLAIFVNAGLRAVDAIPARDCPFCDEWADSIQSTIPPADSTALEDVVVAVDPKQYRRHVSQHLEQLALFALPRHRDGVLNNNASEGANVSRSTIDQIEPTPPGDEYESTEEWVPDPPLHIAAARGDYEEVWRLIDDGADIHLRGETWGSALDAALSYHGVYDSRLLELFRRELEEHHVDDGAPSGGQLTPPMAPNQPDAPELPEPKKHKCPYCETSFTRHHELKSHLLTHSQEKPFVCPACRMQFRRLHDLKRHCKLHTSEGLYVCPMCGRTFARSDALEHHSQYAAGCADDRESVGPDSLDPKSNSEANEFTFDKTSISTEPLTVYEIDSEGDPSKELADIALPIKVDTGNQNTGDISQLYDTGRLRAGSSQKPPSPEEDTRSVLVQDGFVDPSRPLYEASSKHRLSSPRSSDHPRIGTNTLEESFEYTKPSDLVKYDLEHDGPRSRAERREGFDRGYYRPSPVVTSDVGRVESSRGLPKSQSRSSASDRSTHDHQKHPRYYDSINDTDGVVPRRQSVIYGYDKSVEGGADTNPRLEQPPRHPPLKGILKKPTSDFPDPPDFIREGVAPRKRPETQPIPPGARWTKISRKLVDPEALATGKERFEVRDDFVIVLRVLTREEIQAYASATAQLRERRKKDEEEKRENSRLTERVTSQLGRRARSKSPPLPAEEESALGWSTSTRAADNTALKLRTRQGGPETGDTKDP</sequence>
<dbReference type="PANTHER" id="PTHR35391">
    <property type="entry name" value="C2H2-TYPE DOMAIN-CONTAINING PROTEIN-RELATED"/>
    <property type="match status" value="1"/>
</dbReference>
<feature type="compositionally biased region" description="Basic and acidic residues" evidence="4">
    <location>
        <begin position="230"/>
        <end position="257"/>
    </location>
</feature>
<keyword evidence="2" id="KW-0479">Metal-binding</keyword>
<dbReference type="Pfam" id="PF00096">
    <property type="entry name" value="zf-C2H2"/>
    <property type="match status" value="2"/>
</dbReference>
<evidence type="ECO:0000256" key="3">
    <source>
        <dbReference type="SAM" id="Coils"/>
    </source>
</evidence>
<evidence type="ECO:0000256" key="1">
    <source>
        <dbReference type="PROSITE-ProRule" id="PRU00023"/>
    </source>
</evidence>
<feature type="compositionally biased region" description="Basic and acidic residues" evidence="4">
    <location>
        <begin position="1069"/>
        <end position="1083"/>
    </location>
</feature>
<dbReference type="InterPro" id="IPR002110">
    <property type="entry name" value="Ankyrin_rpt"/>
</dbReference>
<feature type="region of interest" description="Disordered" evidence="4">
    <location>
        <begin position="514"/>
        <end position="543"/>
    </location>
</feature>
<keyword evidence="3" id="KW-0175">Coiled coil</keyword>
<feature type="compositionally biased region" description="Basic and acidic residues" evidence="4">
    <location>
        <begin position="865"/>
        <end position="890"/>
    </location>
</feature>
<feature type="domain" description="C2H2-type" evidence="5">
    <location>
        <begin position="695"/>
        <end position="722"/>
    </location>
</feature>
<dbReference type="Proteomes" id="UP001444661">
    <property type="component" value="Unassembled WGS sequence"/>
</dbReference>
<feature type="region of interest" description="Disordered" evidence="4">
    <location>
        <begin position="230"/>
        <end position="268"/>
    </location>
</feature>
<protein>
    <recommendedName>
        <fullName evidence="5">C2H2-type domain-containing protein</fullName>
    </recommendedName>
</protein>
<reference evidence="6 7" key="1">
    <citation type="submission" date="2023-01" db="EMBL/GenBank/DDBJ databases">
        <title>Analysis of 21 Apiospora genomes using comparative genomics revels a genus with tremendous synthesis potential of carbohydrate active enzymes and secondary metabolites.</title>
        <authorList>
            <person name="Sorensen T."/>
        </authorList>
    </citation>
    <scope>NUCLEOTIDE SEQUENCE [LARGE SCALE GENOMIC DNA]</scope>
    <source>
        <strain evidence="6 7">CBS 33761</strain>
    </source>
</reference>
<dbReference type="InterPro" id="IPR036236">
    <property type="entry name" value="Znf_C2H2_sf"/>
</dbReference>
<feature type="repeat" description="ANK" evidence="1">
    <location>
        <begin position="548"/>
        <end position="576"/>
    </location>
</feature>
<dbReference type="SMART" id="SM00355">
    <property type="entry name" value="ZnF_C2H2"/>
    <property type="match status" value="4"/>
</dbReference>
<dbReference type="PROSITE" id="PS50297">
    <property type="entry name" value="ANK_REP_REGION"/>
    <property type="match status" value="1"/>
</dbReference>
<feature type="coiled-coil region" evidence="3">
    <location>
        <begin position="62"/>
        <end position="92"/>
    </location>
</feature>
<dbReference type="PROSITE" id="PS00028">
    <property type="entry name" value="ZINC_FINGER_C2H2_1"/>
    <property type="match status" value="2"/>
</dbReference>
<feature type="domain" description="C2H2-type" evidence="5">
    <location>
        <begin position="639"/>
        <end position="666"/>
    </location>
</feature>
<feature type="region of interest" description="Disordered" evidence="4">
    <location>
        <begin position="721"/>
        <end position="746"/>
    </location>
</feature>
<dbReference type="Pfam" id="PF26118">
    <property type="entry name" value="DUF8035"/>
    <property type="match status" value="1"/>
</dbReference>
<dbReference type="Pfam" id="PF26082">
    <property type="entry name" value="zf-C2H2_AcuF"/>
    <property type="match status" value="1"/>
</dbReference>
<dbReference type="PROSITE" id="PS50157">
    <property type="entry name" value="ZINC_FINGER_C2H2_2"/>
    <property type="match status" value="3"/>
</dbReference>
<accession>A0ABR1RX29</accession>
<feature type="region of interest" description="Disordered" evidence="4">
    <location>
        <begin position="609"/>
        <end position="632"/>
    </location>
</feature>
<keyword evidence="2" id="KW-0862">Zinc</keyword>
<evidence type="ECO:0000256" key="2">
    <source>
        <dbReference type="PROSITE-ProRule" id="PRU00042"/>
    </source>
</evidence>
<feature type="compositionally biased region" description="Basic and acidic residues" evidence="4">
    <location>
        <begin position="993"/>
        <end position="1006"/>
    </location>
</feature>
<dbReference type="EMBL" id="JAQQWK010000012">
    <property type="protein sequence ID" value="KAK8022470.1"/>
    <property type="molecule type" value="Genomic_DNA"/>
</dbReference>
<dbReference type="InterPro" id="IPR058348">
    <property type="entry name" value="DUF8035"/>
</dbReference>
<feature type="region of interest" description="Disordered" evidence="4">
    <location>
        <begin position="780"/>
        <end position="944"/>
    </location>
</feature>
<evidence type="ECO:0000313" key="6">
    <source>
        <dbReference type="EMBL" id="KAK8022470.1"/>
    </source>
</evidence>
<proteinExistence type="predicted"/>
<organism evidence="6 7">
    <name type="scientific">Apiospora rasikravindrae</name>
    <dbReference type="NCBI Taxonomy" id="990691"/>
    <lineage>
        <taxon>Eukaryota</taxon>
        <taxon>Fungi</taxon>
        <taxon>Dikarya</taxon>
        <taxon>Ascomycota</taxon>
        <taxon>Pezizomycotina</taxon>
        <taxon>Sordariomycetes</taxon>
        <taxon>Xylariomycetidae</taxon>
        <taxon>Amphisphaeriales</taxon>
        <taxon>Apiosporaceae</taxon>
        <taxon>Apiospora</taxon>
    </lineage>
</organism>
<dbReference type="SUPFAM" id="SSF57667">
    <property type="entry name" value="beta-beta-alpha zinc fingers"/>
    <property type="match status" value="2"/>
</dbReference>
<gene>
    <name evidence="6" type="ORF">PG993_013237</name>
</gene>
<evidence type="ECO:0000259" key="5">
    <source>
        <dbReference type="PROSITE" id="PS50157"/>
    </source>
</evidence>
<dbReference type="InterPro" id="IPR058925">
    <property type="entry name" value="zf-C2H2_AcuF"/>
</dbReference>
<dbReference type="InterPro" id="IPR013087">
    <property type="entry name" value="Znf_C2H2_type"/>
</dbReference>
<feature type="compositionally biased region" description="Polar residues" evidence="4">
    <location>
        <begin position="258"/>
        <end position="268"/>
    </location>
</feature>
<keyword evidence="1" id="KW-0040">ANK repeat</keyword>
<keyword evidence="7" id="KW-1185">Reference proteome</keyword>
<feature type="domain" description="C2H2-type" evidence="5">
    <location>
        <begin position="667"/>
        <end position="694"/>
    </location>
</feature>
<evidence type="ECO:0000256" key="4">
    <source>
        <dbReference type="SAM" id="MobiDB-lite"/>
    </source>
</evidence>
<feature type="compositionally biased region" description="Polar residues" evidence="4">
    <location>
        <begin position="514"/>
        <end position="526"/>
    </location>
</feature>
<keyword evidence="2" id="KW-0863">Zinc-finger</keyword>
<dbReference type="PANTHER" id="PTHR35391:SF7">
    <property type="entry name" value="C2H2-TYPE DOMAIN-CONTAINING PROTEIN"/>
    <property type="match status" value="1"/>
</dbReference>
<name>A0ABR1RX29_9PEZI</name>
<feature type="compositionally biased region" description="Polar residues" evidence="4">
    <location>
        <begin position="734"/>
        <end position="746"/>
    </location>
</feature>
<comment type="caution">
    <text evidence="6">The sequence shown here is derived from an EMBL/GenBank/DDBJ whole genome shotgun (WGS) entry which is preliminary data.</text>
</comment>
<evidence type="ECO:0000313" key="7">
    <source>
        <dbReference type="Proteomes" id="UP001444661"/>
    </source>
</evidence>
<feature type="region of interest" description="Disordered" evidence="4">
    <location>
        <begin position="956"/>
        <end position="1018"/>
    </location>
</feature>